<feature type="compositionally biased region" description="Polar residues" evidence="9">
    <location>
        <begin position="17"/>
        <end position="28"/>
    </location>
</feature>
<dbReference type="Gene3D" id="1.10.10.60">
    <property type="entry name" value="Homeodomain-like"/>
    <property type="match status" value="1"/>
</dbReference>
<feature type="region of interest" description="Disordered" evidence="9">
    <location>
        <begin position="1"/>
        <end position="28"/>
    </location>
</feature>
<dbReference type="Proteomes" id="UP000075840">
    <property type="component" value="Unassembled WGS sequence"/>
</dbReference>
<dbReference type="Pfam" id="PF00046">
    <property type="entry name" value="Homeodomain"/>
    <property type="match status" value="1"/>
</dbReference>
<feature type="region of interest" description="Disordered" evidence="9">
    <location>
        <begin position="175"/>
        <end position="255"/>
    </location>
</feature>
<dbReference type="PANTHER" id="PTHR45882">
    <property type="entry name" value="PITUITARY HOMEOBOX HOMOLOG PTX1"/>
    <property type="match status" value="1"/>
</dbReference>
<protein>
    <recommendedName>
        <fullName evidence="12">Homeobox domain-containing protein</fullName>
    </recommendedName>
</protein>
<evidence type="ECO:0000313" key="10">
    <source>
        <dbReference type="EnsemblMetazoa" id="AARA016690-PA"/>
    </source>
</evidence>
<evidence type="ECO:0000256" key="2">
    <source>
        <dbReference type="ARBA" id="ARBA00006503"/>
    </source>
</evidence>
<dbReference type="InterPro" id="IPR003654">
    <property type="entry name" value="OAR_dom"/>
</dbReference>
<dbReference type="InterPro" id="IPR009057">
    <property type="entry name" value="Homeodomain-like_sf"/>
</dbReference>
<evidence type="ECO:0000256" key="3">
    <source>
        <dbReference type="ARBA" id="ARBA00022473"/>
    </source>
</evidence>
<keyword evidence="5 7" id="KW-0371">Homeobox</keyword>
<accession>A0A2C9GPV0</accession>
<keyword evidence="3" id="KW-0217">Developmental protein</keyword>
<evidence type="ECO:0000313" key="11">
    <source>
        <dbReference type="Proteomes" id="UP000075840"/>
    </source>
</evidence>
<feature type="compositionally biased region" description="Gly residues" evidence="9">
    <location>
        <begin position="49"/>
        <end position="62"/>
    </location>
</feature>
<evidence type="ECO:0000256" key="7">
    <source>
        <dbReference type="PROSITE-ProRule" id="PRU00108"/>
    </source>
</evidence>
<evidence type="ECO:0008006" key="12">
    <source>
        <dbReference type="Google" id="ProtNLM"/>
    </source>
</evidence>
<feature type="region of interest" description="Disordered" evidence="9">
    <location>
        <begin position="112"/>
        <end position="145"/>
    </location>
</feature>
<keyword evidence="6 7" id="KW-0539">Nucleus</keyword>
<dbReference type="InterPro" id="IPR017970">
    <property type="entry name" value="Homeobox_CS"/>
</dbReference>
<dbReference type="PROSITE" id="PS00027">
    <property type="entry name" value="HOMEOBOX_1"/>
    <property type="match status" value="1"/>
</dbReference>
<evidence type="ECO:0000256" key="6">
    <source>
        <dbReference type="ARBA" id="ARBA00023242"/>
    </source>
</evidence>
<evidence type="ECO:0000256" key="5">
    <source>
        <dbReference type="ARBA" id="ARBA00023155"/>
    </source>
</evidence>
<feature type="DNA-binding region" description="Homeobox" evidence="7">
    <location>
        <begin position="248"/>
        <end position="307"/>
    </location>
</feature>
<dbReference type="VEuPathDB" id="VectorBase:AARA016690"/>
<dbReference type="FunFam" id="1.10.10.60:FF:000031">
    <property type="entry name" value="Homeobox protein"/>
    <property type="match status" value="1"/>
</dbReference>
<sequence>MERSGGGGSGGGGSGGPTPSSLGDTMSDSAGLCLQDLVGVNGTGGGGGGGGGAGGTGGGPGGANNTLADHLHGTGAHHGPHTHHSLHDGLVSGGVSVSSAITSLMSPGGINSGGLGHLHHGAPDLSAHHHHHHHHHQHHHSSALHEPLEKLKLWAETGDFRENSHTGMTSVSSIDHAQMGFPASSPRNRSSRDRKNDVSRCINEASVKTENLSSGMSHEDGTGSVAPGTTIQQDGTDGTKNDKKNKRQRRQRTHFTSQQLHELEQTFSRNRYPDMSTREEIAMWTNLTEARVRVWFKNRRAKWRKRERNQMNAIAAADFKNGFGPQFVQPFADTDTLYSSYTYNNWAKVPSPLGAKTFPWTVNPLSTSIVSTNHHQNSINCFNTSASSVAAGMAGTGTMLPASMGTGLTGTSGATGVSPTPCPYTTPTNPYMYHHRAAAEPCTAMSSSIATLRLKAKQHTSGFSSPYSASSPVSRSNSAGLSACQYAGVTDTV</sequence>
<dbReference type="VEuPathDB" id="VectorBase:AARA21_002238"/>
<keyword evidence="4 7" id="KW-0238">DNA-binding</keyword>
<dbReference type="CDD" id="cd00086">
    <property type="entry name" value="homeodomain"/>
    <property type="match status" value="1"/>
</dbReference>
<dbReference type="AlphaFoldDB" id="A0A2C9GPV0"/>
<dbReference type="Pfam" id="PF03826">
    <property type="entry name" value="OAR"/>
    <property type="match status" value="1"/>
</dbReference>
<evidence type="ECO:0000256" key="9">
    <source>
        <dbReference type="SAM" id="MobiDB-lite"/>
    </source>
</evidence>
<feature type="region of interest" description="Disordered" evidence="9">
    <location>
        <begin position="49"/>
        <end position="91"/>
    </location>
</feature>
<dbReference type="EnsemblMetazoa" id="AARA016690-RA">
    <property type="protein sequence ID" value="AARA016690-PA"/>
    <property type="gene ID" value="AARA016690"/>
</dbReference>
<dbReference type="SMART" id="SM00389">
    <property type="entry name" value="HOX"/>
    <property type="match status" value="1"/>
</dbReference>
<dbReference type="PANTHER" id="PTHR45882:SF3">
    <property type="entry name" value="PITUITARY HOMEOBOX HOMOLOG PTX1"/>
    <property type="match status" value="1"/>
</dbReference>
<comment type="subcellular location">
    <subcellularLocation>
        <location evidence="1 7 8">Nucleus</location>
    </subcellularLocation>
</comment>
<feature type="compositionally biased region" description="Gly residues" evidence="9">
    <location>
        <begin position="1"/>
        <end position="16"/>
    </location>
</feature>
<dbReference type="InterPro" id="IPR001356">
    <property type="entry name" value="HD"/>
</dbReference>
<feature type="compositionally biased region" description="Polar residues" evidence="9">
    <location>
        <begin position="206"/>
        <end position="216"/>
    </location>
</feature>
<name>A0A2C9GPV0_ANOAR</name>
<dbReference type="PROSITE" id="PS50803">
    <property type="entry name" value="OAR"/>
    <property type="match status" value="1"/>
</dbReference>
<dbReference type="GO" id="GO:0005634">
    <property type="term" value="C:nucleus"/>
    <property type="evidence" value="ECO:0007669"/>
    <property type="project" value="UniProtKB-SubCell"/>
</dbReference>
<proteinExistence type="inferred from homology"/>
<dbReference type="SUPFAM" id="SSF46689">
    <property type="entry name" value="Homeodomain-like"/>
    <property type="match status" value="1"/>
</dbReference>
<feature type="compositionally biased region" description="Basic residues" evidence="9">
    <location>
        <begin position="243"/>
        <end position="253"/>
    </location>
</feature>
<dbReference type="GO" id="GO:0009653">
    <property type="term" value="P:anatomical structure morphogenesis"/>
    <property type="evidence" value="ECO:0007669"/>
    <property type="project" value="TreeGrafter"/>
</dbReference>
<dbReference type="EMBL" id="APCN01003925">
    <property type="status" value="NOT_ANNOTATED_CDS"/>
    <property type="molecule type" value="Genomic_DNA"/>
</dbReference>
<organism evidence="10 11">
    <name type="scientific">Anopheles arabiensis</name>
    <name type="common">Mosquito</name>
    <dbReference type="NCBI Taxonomy" id="7173"/>
    <lineage>
        <taxon>Eukaryota</taxon>
        <taxon>Metazoa</taxon>
        <taxon>Ecdysozoa</taxon>
        <taxon>Arthropoda</taxon>
        <taxon>Hexapoda</taxon>
        <taxon>Insecta</taxon>
        <taxon>Pterygota</taxon>
        <taxon>Neoptera</taxon>
        <taxon>Endopterygota</taxon>
        <taxon>Diptera</taxon>
        <taxon>Nematocera</taxon>
        <taxon>Culicoidea</taxon>
        <taxon>Culicidae</taxon>
        <taxon>Anophelinae</taxon>
        <taxon>Anopheles</taxon>
    </lineage>
</organism>
<evidence type="ECO:0000256" key="1">
    <source>
        <dbReference type="ARBA" id="ARBA00004123"/>
    </source>
</evidence>
<comment type="similarity">
    <text evidence="2">Belongs to the paired homeobox family. Bicoid subfamily.</text>
</comment>
<reference evidence="10" key="1">
    <citation type="submission" date="2022-08" db="UniProtKB">
        <authorList>
            <consortium name="EnsemblMetazoa"/>
        </authorList>
    </citation>
    <scope>IDENTIFICATION</scope>
    <source>
        <strain evidence="10">Dongola</strain>
    </source>
</reference>
<dbReference type="PROSITE" id="PS50071">
    <property type="entry name" value="HOMEOBOX_2"/>
    <property type="match status" value="1"/>
</dbReference>
<dbReference type="GO" id="GO:0000981">
    <property type="term" value="F:DNA-binding transcription factor activity, RNA polymerase II-specific"/>
    <property type="evidence" value="ECO:0007669"/>
    <property type="project" value="InterPro"/>
</dbReference>
<keyword evidence="11" id="KW-1185">Reference proteome</keyword>
<evidence type="ECO:0000256" key="4">
    <source>
        <dbReference type="ARBA" id="ARBA00023125"/>
    </source>
</evidence>
<evidence type="ECO:0000256" key="8">
    <source>
        <dbReference type="RuleBase" id="RU000682"/>
    </source>
</evidence>
<dbReference type="GO" id="GO:0000978">
    <property type="term" value="F:RNA polymerase II cis-regulatory region sequence-specific DNA binding"/>
    <property type="evidence" value="ECO:0007669"/>
    <property type="project" value="TreeGrafter"/>
</dbReference>
<feature type="compositionally biased region" description="Basic residues" evidence="9">
    <location>
        <begin position="128"/>
        <end position="142"/>
    </location>
</feature>